<dbReference type="Proteomes" id="UP000184031">
    <property type="component" value="Unassembled WGS sequence"/>
</dbReference>
<accession>A0A1M6SHY5</accession>
<dbReference type="InterPro" id="IPR038461">
    <property type="entry name" value="Schlafen_AlbA_2_dom_sf"/>
</dbReference>
<proteinExistence type="predicted"/>
<dbReference type="Pfam" id="PF04326">
    <property type="entry name" value="SLFN_AlbA_2"/>
    <property type="match status" value="1"/>
</dbReference>
<dbReference type="Proteomes" id="UP000198940">
    <property type="component" value="Unassembled WGS sequence"/>
</dbReference>
<dbReference type="InterPro" id="IPR007421">
    <property type="entry name" value="Schlafen_AlbA_2_dom"/>
</dbReference>
<dbReference type="GO" id="GO:0003677">
    <property type="term" value="F:DNA binding"/>
    <property type="evidence" value="ECO:0007669"/>
    <property type="project" value="UniProtKB-KW"/>
</dbReference>
<dbReference type="EMBL" id="FRAT01000002">
    <property type="protein sequence ID" value="SHK44404.1"/>
    <property type="molecule type" value="Genomic_DNA"/>
</dbReference>
<comment type="caution">
    <text evidence="3">The sequence shown here is derived from an EMBL/GenBank/DDBJ whole genome shotgun (WGS) entry which is preliminary data.</text>
</comment>
<dbReference type="Gene3D" id="3.30.950.30">
    <property type="entry name" value="Schlafen, AAA domain"/>
    <property type="match status" value="1"/>
</dbReference>
<dbReference type="EMBL" id="FOKU01000002">
    <property type="protein sequence ID" value="SFB80933.1"/>
    <property type="molecule type" value="Genomic_DNA"/>
</dbReference>
<keyword evidence="3" id="KW-0238">DNA-binding</keyword>
<evidence type="ECO:0000313" key="2">
    <source>
        <dbReference type="EMBL" id="SFB80933.1"/>
    </source>
</evidence>
<dbReference type="PANTHER" id="PTHR30595">
    <property type="entry name" value="GLPR-RELATED TRANSCRIPTIONAL REPRESSOR"/>
    <property type="match status" value="1"/>
</dbReference>
<dbReference type="STRING" id="1055723.SAMN05216293_1141"/>
<protein>
    <submittedName>
        <fullName evidence="3">DNA-binding domain-containing protein</fullName>
    </submittedName>
</protein>
<dbReference type="RefSeq" id="WP_072877794.1">
    <property type="nucleotide sequence ID" value="NZ_FOKU01000002.1"/>
</dbReference>
<sequence length="389" mass="45022">MYILGIRADKIREADIKRLLEHQIQESSGLDYKKEFSISRDKDKKEFLFDVSAMYNTDGGCLIYGIEEEKDADGQNTGRPHEITGIEIQNSDKLTQQIEDVVKNCTEPSINQLLINELQIDGKTILILGIPKGLGLPAMVTFNQTNKFYKRRNSGKFAVDVYELNNMFMQNQVLKEKAGSFRKERINAVLNRESIPNLEIDHSFFIHIIPYGFLEYQIVDFSIVEKERLLDMRPLYSHGSDQMYNIDGYATFTTSSDRQKISSYNQIFRNGVYEVYTSEMFFENRKGNNAFDGRSMIKETLDSIDRGLKVLNDLEVGPPFLVSFSFHNVLGNYLENDRSTYNRAFKQNELIFPMILVPTYESEIYSLLKPNFDILWQSFGFAKSTEIKE</sequence>
<reference evidence="3 4" key="1">
    <citation type="submission" date="2016-11" db="EMBL/GenBank/DDBJ databases">
        <authorList>
            <person name="Varghese N."/>
            <person name="Submissions S."/>
        </authorList>
    </citation>
    <scope>NUCLEOTIDE SEQUENCE [LARGE SCALE GENOMIC DNA]</scope>
    <source>
        <strain evidence="3 4">CGMCC 1.12174</strain>
        <strain evidence="2 5">DSM 26351</strain>
    </source>
</reference>
<evidence type="ECO:0000313" key="5">
    <source>
        <dbReference type="Proteomes" id="UP000198940"/>
    </source>
</evidence>
<name>A0A1M6SHY5_9FLAO</name>
<feature type="domain" description="Schlafen AlbA-2" evidence="1">
    <location>
        <begin position="26"/>
        <end position="157"/>
    </location>
</feature>
<gene>
    <name evidence="2" type="ORF">SAMN04487891_102460</name>
    <name evidence="3" type="ORF">SAMN05216293_1141</name>
</gene>
<evidence type="ECO:0000313" key="3">
    <source>
        <dbReference type="EMBL" id="SHK44404.1"/>
    </source>
</evidence>
<dbReference type="PANTHER" id="PTHR30595:SF6">
    <property type="entry name" value="SCHLAFEN ALBA-2 DOMAIN-CONTAINING PROTEIN"/>
    <property type="match status" value="1"/>
</dbReference>
<evidence type="ECO:0000259" key="1">
    <source>
        <dbReference type="Pfam" id="PF04326"/>
    </source>
</evidence>
<organism evidence="3 4">
    <name type="scientific">Flagellimonas taeanensis</name>
    <dbReference type="NCBI Taxonomy" id="1005926"/>
    <lineage>
        <taxon>Bacteria</taxon>
        <taxon>Pseudomonadati</taxon>
        <taxon>Bacteroidota</taxon>
        <taxon>Flavobacteriia</taxon>
        <taxon>Flavobacteriales</taxon>
        <taxon>Flavobacteriaceae</taxon>
        <taxon>Flagellimonas</taxon>
    </lineage>
</organism>
<keyword evidence="5" id="KW-1185">Reference proteome</keyword>
<dbReference type="OrthoDB" id="9768354at2"/>
<evidence type="ECO:0000313" key="4">
    <source>
        <dbReference type="Proteomes" id="UP000184031"/>
    </source>
</evidence>
<dbReference type="AlphaFoldDB" id="A0A1M6SHY5"/>